<protein>
    <submittedName>
        <fullName evidence="6">Caspase family protein</fullName>
    </submittedName>
</protein>
<feature type="domain" description="Novel STAND NTPase 1" evidence="5">
    <location>
        <begin position="266"/>
        <end position="668"/>
    </location>
</feature>
<dbReference type="Pfam" id="PF20703">
    <property type="entry name" value="nSTAND1"/>
    <property type="match status" value="1"/>
</dbReference>
<proteinExistence type="predicted"/>
<keyword evidence="1 3" id="KW-0853">WD repeat</keyword>
<feature type="repeat" description="WD" evidence="3">
    <location>
        <begin position="965"/>
        <end position="998"/>
    </location>
</feature>
<comment type="caution">
    <text evidence="6">The sequence shown here is derived from an EMBL/GenBank/DDBJ whole genome shotgun (WGS) entry which is preliminary data.</text>
</comment>
<keyword evidence="2" id="KW-0677">Repeat</keyword>
<gene>
    <name evidence="6" type="ORF">H3147_18185</name>
</gene>
<evidence type="ECO:0000256" key="2">
    <source>
        <dbReference type="ARBA" id="ARBA00022737"/>
    </source>
</evidence>
<dbReference type="Proteomes" id="UP000517765">
    <property type="component" value="Unassembled WGS sequence"/>
</dbReference>
<evidence type="ECO:0000256" key="4">
    <source>
        <dbReference type="SAM" id="MobiDB-lite"/>
    </source>
</evidence>
<feature type="repeat" description="WD" evidence="3">
    <location>
        <begin position="1062"/>
        <end position="1103"/>
    </location>
</feature>
<dbReference type="Gene3D" id="2.130.10.10">
    <property type="entry name" value="YVTN repeat-like/Quinoprotein amine dehydrogenase"/>
    <property type="match status" value="3"/>
</dbReference>
<dbReference type="SUPFAM" id="SSF50978">
    <property type="entry name" value="WD40 repeat-like"/>
    <property type="match status" value="1"/>
</dbReference>
<feature type="repeat" description="WD" evidence="3">
    <location>
        <begin position="1010"/>
        <end position="1044"/>
    </location>
</feature>
<evidence type="ECO:0000256" key="1">
    <source>
        <dbReference type="ARBA" id="ARBA00022574"/>
    </source>
</evidence>
<dbReference type="PANTHER" id="PTHR22847">
    <property type="entry name" value="WD40 REPEAT PROTEIN"/>
    <property type="match status" value="1"/>
</dbReference>
<dbReference type="InterPro" id="IPR027417">
    <property type="entry name" value="P-loop_NTPase"/>
</dbReference>
<evidence type="ECO:0000313" key="7">
    <source>
        <dbReference type="Proteomes" id="UP000517765"/>
    </source>
</evidence>
<dbReference type="NCBIfam" id="NF047832">
    <property type="entry name" value="caspase_w_EACC1"/>
    <property type="match status" value="1"/>
</dbReference>
<dbReference type="InterPro" id="IPR019775">
    <property type="entry name" value="WD40_repeat_CS"/>
</dbReference>
<dbReference type="InterPro" id="IPR036322">
    <property type="entry name" value="WD40_repeat_dom_sf"/>
</dbReference>
<sequence length="1531" mass="163749">MTAPSRRTSDFAGPAVRAVVVGTSVHGAGTRLPDLPSVEASARDLAGALHEVCGMEPSQIELLLDPADGATVIEAVEQAVADARGLVLFAFIGHGLLGPQDQLYLATATSSAQGIARSIPYQVIRDTLGGSGARVVILLDCCFSGMAQVASRGSLRDPYVSARPDGSFLLTSASNYAVSFAPEGERHTLFTGKLLDLLHEGDPSAPAWLTLDGVYAHLDRRFQDGPVRPHRQSEDRAGELVVAANRAYPAATAQAPAHPADGTVCPYPGMEPFRAEDHKQFFGRETLVDDLIAEVVRPVRPAGASDAAAPAPVVLVGASGVGKSSILRAGLLAGLQRRHDSDPATPWPALLLASPGPHPLRALADLWTQVSGTPRAEVERQLGAGRLPGDRACRVLVVDQFEEVFTACEDTEERARFIRALCRGATAAEDGNSPRVVLGLRADHYGSCLEHPEMRPALKRQCTVWPMDEDALRAAIEHPARDAGLQLETGLVDLLLRETREGSGRDHGSALPFLAHALRETWTRRSGATLTLSGYAATGGIWQSVARTAEDIYEGFDEPGRKAVRELLLAMVTLTSGGDEVVRRRVRFDEPTDGRSGDPRGTVTGVRDRLARARLVTVDRDTAQISHEALLRAWPRLRRWIEEDRAGLVTRQQLADAADAWDRAERAREYCYRGSRLAAAEDWLREQRHAALVRPLDREFVAASQDLDRSERQREQRQLAESQRLASRLQRQARRLRQFIGVIGGVLCLALIATGVAVQQRSNAQANGEQARNRQLQAAARAGIGTDPRAALLLAVAAYREAPSSQTRDTLMDTLSGTQYAGSLEAGGAVGTMEYSDDGRTLAVARLGGEVSLWDAARAGGEPRKLAEVVAKESGFLGKTAIWLGDGTSLLLTGADDEKSVGAFSLAADRSRPRPRGRYPLPVEGFVEQAEFSPDGRLLMTSSSYETRLWSVRPGRAAVRARAILPQRRSNVQAAAFGPGGDFLALAWQDGTVELWDVGDPGRPRSLGTLEATGGPARAMAVSSDGKTLAVGSRDAQVRLWDVSAAVRRGLAAADRRPTAVVGGHGGPVEAVALSRNGRHLALGSTDHSATVWDLSGASPARSAVLSGHATTVSALAFAPDGRTLATGDHDGDVRFWSLTDRLVPTVKARPFTAPTSDYYRWLEGVNPTVLSPDGGLLAVATAGDRLGLVPLTGRSAGRRAGAVRLDTGGRFENEALWFSADGDRLAAEGPAGFLTVWDVRDPARPKREFRLRAGAAGDRYDLQVSIRDGLMAIGSKTGATLWDLSRPGRPKRLGSVKKQWKSVPTVLLAPDDPVLAVDRTLYDVGDPRKPARLSALPSADGSRSYPTPRAFSPDGTRLVVTEFGGRGAFLYDVSDPARPRYRGHLARGSETGPYAFSADSRLLTGTGSGTRLFAWDVWDPTAPHPVATLTLDYKARALGVSSDGATLTTYNYPGEAVRWNIAPLGAAVRDPVAQACRLAGDNPTLAEWERMAPGVPFRRVCPSLAPAPSPPPTDAFPTFPVRPTPLPAGK</sequence>
<dbReference type="SUPFAM" id="SSF52540">
    <property type="entry name" value="P-loop containing nucleoside triphosphate hydrolases"/>
    <property type="match status" value="1"/>
</dbReference>
<dbReference type="PANTHER" id="PTHR22847:SF637">
    <property type="entry name" value="WD REPEAT DOMAIN 5B"/>
    <property type="match status" value="1"/>
</dbReference>
<dbReference type="InterPro" id="IPR049052">
    <property type="entry name" value="nSTAND1"/>
</dbReference>
<feature type="compositionally biased region" description="Pro residues" evidence="4">
    <location>
        <begin position="1506"/>
        <end position="1531"/>
    </location>
</feature>
<evidence type="ECO:0000256" key="3">
    <source>
        <dbReference type="PROSITE-ProRule" id="PRU00221"/>
    </source>
</evidence>
<dbReference type="Gene3D" id="3.40.50.1460">
    <property type="match status" value="1"/>
</dbReference>
<name>A0A7W3WYP9_9ACTN</name>
<dbReference type="PROSITE" id="PS00678">
    <property type="entry name" value="WD_REPEATS_1"/>
    <property type="match status" value="2"/>
</dbReference>
<evidence type="ECO:0000313" key="6">
    <source>
        <dbReference type="EMBL" id="MBB1260735.1"/>
    </source>
</evidence>
<dbReference type="Pfam" id="PF00400">
    <property type="entry name" value="WD40"/>
    <property type="match status" value="3"/>
</dbReference>
<dbReference type="RefSeq" id="WP_181356422.1">
    <property type="nucleotide sequence ID" value="NZ_JABJXA010000115.1"/>
</dbReference>
<organism evidence="6 7">
    <name type="scientific">Streptomyces alkaliterrae</name>
    <dbReference type="NCBI Taxonomy" id="2213162"/>
    <lineage>
        <taxon>Bacteria</taxon>
        <taxon>Bacillati</taxon>
        <taxon>Actinomycetota</taxon>
        <taxon>Actinomycetes</taxon>
        <taxon>Kitasatosporales</taxon>
        <taxon>Streptomycetaceae</taxon>
        <taxon>Streptomyces</taxon>
    </lineage>
</organism>
<dbReference type="SMART" id="SM00320">
    <property type="entry name" value="WD40"/>
    <property type="match status" value="7"/>
</dbReference>
<dbReference type="PROSITE" id="PS50294">
    <property type="entry name" value="WD_REPEATS_REGION"/>
    <property type="match status" value="3"/>
</dbReference>
<accession>A0A7W3WYP9</accession>
<dbReference type="PROSITE" id="PS50082">
    <property type="entry name" value="WD_REPEATS_2"/>
    <property type="match status" value="4"/>
</dbReference>
<reference evidence="7" key="1">
    <citation type="submission" date="2020-05" db="EMBL/GenBank/DDBJ databases">
        <title>Classification of alakaliphilic streptomycetes isolated from an alkaline soil next to Lonar Crater, India and a proposal for the recognition of Streptomyces alkaliterrae sp. nov.</title>
        <authorList>
            <person name="Golinska P."/>
        </authorList>
    </citation>
    <scope>NUCLEOTIDE SEQUENCE [LARGE SCALE GENOMIC DNA]</scope>
    <source>
        <strain evidence="7">OF8</strain>
    </source>
</reference>
<dbReference type="InterPro" id="IPR001680">
    <property type="entry name" value="WD40_rpt"/>
</dbReference>
<feature type="region of interest" description="Disordered" evidence="4">
    <location>
        <begin position="1505"/>
        <end position="1531"/>
    </location>
</feature>
<evidence type="ECO:0000259" key="5">
    <source>
        <dbReference type="Pfam" id="PF20703"/>
    </source>
</evidence>
<dbReference type="SUPFAM" id="SSF69322">
    <property type="entry name" value="Tricorn protease domain 2"/>
    <property type="match status" value="1"/>
</dbReference>
<dbReference type="EMBL" id="JABJXA010000115">
    <property type="protein sequence ID" value="MBB1260735.1"/>
    <property type="molecule type" value="Genomic_DNA"/>
</dbReference>
<feature type="repeat" description="WD" evidence="3">
    <location>
        <begin position="1106"/>
        <end position="1139"/>
    </location>
</feature>
<dbReference type="InterPro" id="IPR015943">
    <property type="entry name" value="WD40/YVTN_repeat-like_dom_sf"/>
</dbReference>